<gene>
    <name evidence="1" type="ordered locus">DVU_3285</name>
</gene>
<organism evidence="1 2">
    <name type="scientific">Nitratidesulfovibrio vulgaris (strain ATCC 29579 / DSM 644 / CCUG 34227 / NCIMB 8303 / VKM B-1760 / Hildenborough)</name>
    <name type="common">Desulfovibrio vulgaris</name>
    <dbReference type="NCBI Taxonomy" id="882"/>
    <lineage>
        <taxon>Bacteria</taxon>
        <taxon>Pseudomonadati</taxon>
        <taxon>Thermodesulfobacteriota</taxon>
        <taxon>Desulfovibrionia</taxon>
        <taxon>Desulfovibrionales</taxon>
        <taxon>Desulfovibrionaceae</taxon>
        <taxon>Nitratidesulfovibrio</taxon>
    </lineage>
</organism>
<reference evidence="1 2" key="1">
    <citation type="journal article" date="2004" name="Nat. Biotechnol.">
        <title>The genome sequence of the anaerobic, sulfate-reducing bacterium Desulfovibrio vulgaris Hildenborough.</title>
        <authorList>
            <person name="Heidelberg J.F."/>
            <person name="Seshadri R."/>
            <person name="Haveman S.A."/>
            <person name="Hemme C.L."/>
            <person name="Paulsen I.T."/>
            <person name="Kolonay J.F."/>
            <person name="Eisen J.A."/>
            <person name="Ward N."/>
            <person name="Methe B."/>
            <person name="Brinkac L.M."/>
            <person name="Daugherty S.C."/>
            <person name="Deboy R.T."/>
            <person name="Dodson R.J."/>
            <person name="Durkin A.S."/>
            <person name="Madupu R."/>
            <person name="Nelson W.C."/>
            <person name="Sullivan S.A."/>
            <person name="Fouts D."/>
            <person name="Haft D.H."/>
            <person name="Selengut J."/>
            <person name="Peterson J.D."/>
            <person name="Davidsen T.M."/>
            <person name="Zafar N."/>
            <person name="Zhou L."/>
            <person name="Radune D."/>
            <person name="Dimitrov G."/>
            <person name="Hance M."/>
            <person name="Tran K."/>
            <person name="Khouri H."/>
            <person name="Gill J."/>
            <person name="Utterback T.R."/>
            <person name="Feldblyum T.V."/>
            <person name="Wall J.D."/>
            <person name="Voordouw G."/>
            <person name="Fraser C.M."/>
        </authorList>
    </citation>
    <scope>NUCLEOTIDE SEQUENCE [LARGE SCALE GENOMIC DNA]</scope>
    <source>
        <strain evidence="2">ATCC 29579 / DSM 644 / NCIMB 8303 / VKM B-1760 / Hildenborough</strain>
    </source>
</reference>
<name>Q725Y9_NITV2</name>
<proteinExistence type="predicted"/>
<evidence type="ECO:0000313" key="1">
    <source>
        <dbReference type="EMBL" id="AAS97754.1"/>
    </source>
</evidence>
<protein>
    <submittedName>
        <fullName evidence="1">Uncharacterized protein</fullName>
    </submittedName>
</protein>
<dbReference type="AlphaFoldDB" id="Q725Y9"/>
<dbReference type="STRING" id="882.DVU_3285"/>
<dbReference type="Proteomes" id="UP000002194">
    <property type="component" value="Chromosome"/>
</dbReference>
<dbReference type="PaxDb" id="882-DVU_3285"/>
<sequence>MRAEKTYSIVMGYIRLGEPVPRLPLKWRAGRGEGFAQVKCLENRTDRWDGLFMGVVMP</sequence>
<keyword evidence="2" id="KW-1185">Reference proteome</keyword>
<accession>Q725Y9</accession>
<dbReference type="HOGENOM" id="CLU_2972099_0_0_7"/>
<evidence type="ECO:0000313" key="2">
    <source>
        <dbReference type="Proteomes" id="UP000002194"/>
    </source>
</evidence>
<dbReference type="EMBL" id="AE017285">
    <property type="protein sequence ID" value="AAS97754.1"/>
    <property type="molecule type" value="Genomic_DNA"/>
</dbReference>
<dbReference type="EnsemblBacteria" id="AAS97754">
    <property type="protein sequence ID" value="AAS97754"/>
    <property type="gene ID" value="DVU_3285"/>
</dbReference>
<dbReference type="KEGG" id="dvu:DVU_3285"/>